<proteinExistence type="predicted"/>
<accession>A0A0F9AS47</accession>
<evidence type="ECO:0000313" key="2">
    <source>
        <dbReference type="EMBL" id="KKL12409.1"/>
    </source>
</evidence>
<protein>
    <submittedName>
        <fullName evidence="2">Uncharacterized protein</fullName>
    </submittedName>
</protein>
<feature type="non-terminal residue" evidence="2">
    <location>
        <position position="1"/>
    </location>
</feature>
<gene>
    <name evidence="2" type="ORF">LCGC14_2536020</name>
</gene>
<sequence length="37" mass="4358">LPDAAGSEKKKRHEKATMSQGFREERNELKKKWKCVI</sequence>
<name>A0A0F9AS47_9ZZZZ</name>
<evidence type="ECO:0000256" key="1">
    <source>
        <dbReference type="SAM" id="MobiDB-lite"/>
    </source>
</evidence>
<feature type="region of interest" description="Disordered" evidence="1">
    <location>
        <begin position="1"/>
        <end position="25"/>
    </location>
</feature>
<reference evidence="2" key="1">
    <citation type="journal article" date="2015" name="Nature">
        <title>Complex archaea that bridge the gap between prokaryotes and eukaryotes.</title>
        <authorList>
            <person name="Spang A."/>
            <person name="Saw J.H."/>
            <person name="Jorgensen S.L."/>
            <person name="Zaremba-Niedzwiedzka K."/>
            <person name="Martijn J."/>
            <person name="Lind A.E."/>
            <person name="van Eijk R."/>
            <person name="Schleper C."/>
            <person name="Guy L."/>
            <person name="Ettema T.J."/>
        </authorList>
    </citation>
    <scope>NUCLEOTIDE SEQUENCE</scope>
</reference>
<comment type="caution">
    <text evidence="2">The sequence shown here is derived from an EMBL/GenBank/DDBJ whole genome shotgun (WGS) entry which is preliminary data.</text>
</comment>
<dbReference type="AlphaFoldDB" id="A0A0F9AS47"/>
<organism evidence="2">
    <name type="scientific">marine sediment metagenome</name>
    <dbReference type="NCBI Taxonomy" id="412755"/>
    <lineage>
        <taxon>unclassified sequences</taxon>
        <taxon>metagenomes</taxon>
        <taxon>ecological metagenomes</taxon>
    </lineage>
</organism>
<dbReference type="EMBL" id="LAZR01041269">
    <property type="protein sequence ID" value="KKL12409.1"/>
    <property type="molecule type" value="Genomic_DNA"/>
</dbReference>